<proteinExistence type="inferred from homology"/>
<evidence type="ECO:0000256" key="3">
    <source>
        <dbReference type="ARBA" id="ARBA00022679"/>
    </source>
</evidence>
<comment type="caution">
    <text evidence="5">The sequence shown here is derived from an EMBL/GenBank/DDBJ whole genome shotgun (WGS) entry which is preliminary data.</text>
</comment>
<dbReference type="AlphaFoldDB" id="A0AAN2A0J4"/>
<protein>
    <submittedName>
        <fullName evidence="5">Ubiquinone biosynthesis O-methyltransferase, mitochondrial</fullName>
    </submittedName>
</protein>
<name>A0AAN2A0J4_RHIRH</name>
<dbReference type="Proteomes" id="UP000528185">
    <property type="component" value="Unassembled WGS sequence"/>
</dbReference>
<keyword evidence="5" id="KW-0830">Ubiquinone</keyword>
<keyword evidence="2" id="KW-0489">Methyltransferase</keyword>
<evidence type="ECO:0000313" key="5">
    <source>
        <dbReference type="EMBL" id="CAD0210647.1"/>
    </source>
</evidence>
<dbReference type="SUPFAM" id="SSF53335">
    <property type="entry name" value="S-adenosyl-L-methionine-dependent methyltransferases"/>
    <property type="match status" value="1"/>
</dbReference>
<evidence type="ECO:0000259" key="4">
    <source>
        <dbReference type="Pfam" id="PF08241"/>
    </source>
</evidence>
<organism evidence="5 6">
    <name type="scientific">Rhizobium rhizogenes</name>
    <name type="common">Agrobacterium rhizogenes</name>
    <dbReference type="NCBI Taxonomy" id="359"/>
    <lineage>
        <taxon>Bacteria</taxon>
        <taxon>Pseudomonadati</taxon>
        <taxon>Pseudomonadota</taxon>
        <taxon>Alphaproteobacteria</taxon>
        <taxon>Hyphomicrobiales</taxon>
        <taxon>Rhizobiaceae</taxon>
        <taxon>Rhizobium/Agrobacterium group</taxon>
        <taxon>Rhizobium</taxon>
    </lineage>
</organism>
<dbReference type="InterPro" id="IPR051052">
    <property type="entry name" value="Diverse_substrate_MTase"/>
</dbReference>
<comment type="similarity">
    <text evidence="1">Belongs to the methyltransferase superfamily.</text>
</comment>
<keyword evidence="3" id="KW-0808">Transferase</keyword>
<dbReference type="InterPro" id="IPR029063">
    <property type="entry name" value="SAM-dependent_MTases_sf"/>
</dbReference>
<feature type="domain" description="Methyltransferase type 11" evidence="4">
    <location>
        <begin position="51"/>
        <end position="139"/>
    </location>
</feature>
<evidence type="ECO:0000256" key="2">
    <source>
        <dbReference type="ARBA" id="ARBA00022603"/>
    </source>
</evidence>
<dbReference type="CDD" id="cd02440">
    <property type="entry name" value="AdoMet_MTases"/>
    <property type="match status" value="1"/>
</dbReference>
<reference evidence="5 6" key="1">
    <citation type="submission" date="2020-06" db="EMBL/GenBank/DDBJ databases">
        <authorList>
            <person name="De Coninck B."/>
            <person name="Ibrahim H."/>
        </authorList>
    </citation>
    <scope>NUCLEOTIDE SEQUENCE [LARGE SCALE GENOMIC DNA]</scope>
    <source>
        <strain evidence="5">Ag_rhizogenes_K599</strain>
    </source>
</reference>
<accession>A0AAN2A0J4</accession>
<dbReference type="PANTHER" id="PTHR44942">
    <property type="entry name" value="METHYLTRANSF_11 DOMAIN-CONTAINING PROTEIN"/>
    <property type="match status" value="1"/>
</dbReference>
<dbReference type="PANTHER" id="PTHR44942:SF4">
    <property type="entry name" value="METHYLTRANSFERASE TYPE 11 DOMAIN-CONTAINING PROTEIN"/>
    <property type="match status" value="1"/>
</dbReference>
<dbReference type="GO" id="GO:0008757">
    <property type="term" value="F:S-adenosylmethionine-dependent methyltransferase activity"/>
    <property type="evidence" value="ECO:0007669"/>
    <property type="project" value="InterPro"/>
</dbReference>
<dbReference type="Gene3D" id="3.40.50.150">
    <property type="entry name" value="Vaccinia Virus protein VP39"/>
    <property type="match status" value="1"/>
</dbReference>
<dbReference type="RefSeq" id="WP_309582974.1">
    <property type="nucleotide sequence ID" value="NZ_CM004386.1"/>
</dbReference>
<dbReference type="EMBL" id="CAICSX020000001">
    <property type="protein sequence ID" value="CAD0210647.1"/>
    <property type="molecule type" value="Genomic_DNA"/>
</dbReference>
<evidence type="ECO:0000256" key="1">
    <source>
        <dbReference type="ARBA" id="ARBA00008361"/>
    </source>
</evidence>
<evidence type="ECO:0000313" key="6">
    <source>
        <dbReference type="Proteomes" id="UP000528185"/>
    </source>
</evidence>
<dbReference type="GO" id="GO:0032259">
    <property type="term" value="P:methylation"/>
    <property type="evidence" value="ECO:0007669"/>
    <property type="project" value="UniProtKB-KW"/>
</dbReference>
<dbReference type="InterPro" id="IPR013216">
    <property type="entry name" value="Methyltransf_11"/>
</dbReference>
<gene>
    <name evidence="5" type="primary">COQ3_1</name>
    <name evidence="5" type="ORF">AGRHK599_LOCUS664</name>
</gene>
<sequence length="259" mass="29236">MRESTMTRKADMTAQNWFDTGGSAYALFRPEYPAGLARFLARMVDGRGLAVDVGCGNGQLTRQLADHFNSVIGIDPSADQIANARRHGNIDYLCAPAEQLPLPEKSASLITAAQAAHWFDLPRFYAEVRRIAEDGALIALVSYGVMQLAPSELQDRFDRFYREEIGPYWPPERKLVDSGYAEIEFPFEEMPYPDMTIDRVWELGEFLGYLSTWSAVRRVNEAGRDDILESFVHDISVLWGDPARKLPVSWPINMRLGTI</sequence>
<dbReference type="Pfam" id="PF08241">
    <property type="entry name" value="Methyltransf_11"/>
    <property type="match status" value="1"/>
</dbReference>